<dbReference type="GeneID" id="103519831"/>
<evidence type="ECO:0000313" key="1">
    <source>
        <dbReference type="Proteomes" id="UP000079169"/>
    </source>
</evidence>
<dbReference type="Proteomes" id="UP000079169">
    <property type="component" value="Unplaced"/>
</dbReference>
<dbReference type="KEGG" id="dci:103519831"/>
<dbReference type="AlphaFoldDB" id="A0A1S3DJG7"/>
<reference evidence="2" key="1">
    <citation type="submission" date="2025-08" db="UniProtKB">
        <authorList>
            <consortium name="RefSeq"/>
        </authorList>
    </citation>
    <scope>IDENTIFICATION</scope>
</reference>
<name>A0A1S3DJG7_DIACI</name>
<keyword evidence="1" id="KW-1185">Reference proteome</keyword>
<feature type="non-terminal residue" evidence="2">
    <location>
        <position position="170"/>
    </location>
</feature>
<gene>
    <name evidence="2" type="primary">LOC103519831</name>
</gene>
<accession>A0A1S3DJG7</accession>
<evidence type="ECO:0000313" key="2">
    <source>
        <dbReference type="RefSeq" id="XP_008483142.1"/>
    </source>
</evidence>
<proteinExistence type="predicted"/>
<protein>
    <submittedName>
        <fullName evidence="2">Uncharacterized protein LOC103519831</fullName>
    </submittedName>
</protein>
<dbReference type="RefSeq" id="XP_008483142.1">
    <property type="nucleotide sequence ID" value="XM_008484920.1"/>
</dbReference>
<sequence>MLPEGVRKHLECAREFLLNSRQSYVIILHDKVVRYDQIPAPGVSHYDLLFLAYSVKVPKYPAQTVSYRNIEKIDMERFSECLSEVDWSGVEADVTIDEKVSIFNEHVQQVFDIFAPVKESRVTKAPVPWMTPAIKSSMRERDRLYIRYRHTRQQDALQAYKAKKNATNYM</sequence>
<organism evidence="1 2">
    <name type="scientific">Diaphorina citri</name>
    <name type="common">Asian citrus psyllid</name>
    <dbReference type="NCBI Taxonomy" id="121845"/>
    <lineage>
        <taxon>Eukaryota</taxon>
        <taxon>Metazoa</taxon>
        <taxon>Ecdysozoa</taxon>
        <taxon>Arthropoda</taxon>
        <taxon>Hexapoda</taxon>
        <taxon>Insecta</taxon>
        <taxon>Pterygota</taxon>
        <taxon>Neoptera</taxon>
        <taxon>Paraneoptera</taxon>
        <taxon>Hemiptera</taxon>
        <taxon>Sternorrhyncha</taxon>
        <taxon>Psylloidea</taxon>
        <taxon>Psyllidae</taxon>
        <taxon>Diaphorininae</taxon>
        <taxon>Diaphorina</taxon>
    </lineage>
</organism>
<dbReference type="PaxDb" id="121845-A0A1S3DJG7"/>